<evidence type="ECO:0000256" key="1">
    <source>
        <dbReference type="SAM" id="SignalP"/>
    </source>
</evidence>
<evidence type="ECO:0000313" key="3">
    <source>
        <dbReference type="EMBL" id="GAA0459051.1"/>
    </source>
</evidence>
<dbReference type="Proteomes" id="UP001499895">
    <property type="component" value="Unassembled WGS sequence"/>
</dbReference>
<evidence type="ECO:0000259" key="2">
    <source>
        <dbReference type="Pfam" id="PF01471"/>
    </source>
</evidence>
<feature type="chain" id="PRO_5045156352" description="Peptidoglycan binding-like domain-containing protein" evidence="1">
    <location>
        <begin position="30"/>
        <end position="119"/>
    </location>
</feature>
<dbReference type="Pfam" id="PF01471">
    <property type="entry name" value="PG_binding_1"/>
    <property type="match status" value="1"/>
</dbReference>
<name>A0ABN0ZU48_9ACTN</name>
<dbReference type="InterPro" id="IPR036366">
    <property type="entry name" value="PGBDSf"/>
</dbReference>
<feature type="domain" description="Peptidoglycan binding-like" evidence="2">
    <location>
        <begin position="53"/>
        <end position="116"/>
    </location>
</feature>
<comment type="caution">
    <text evidence="3">The sequence shown here is derived from an EMBL/GenBank/DDBJ whole genome shotgun (WGS) entry which is preliminary data.</text>
</comment>
<keyword evidence="4" id="KW-1185">Reference proteome</keyword>
<proteinExistence type="predicted"/>
<dbReference type="RefSeq" id="WP_344089332.1">
    <property type="nucleotide sequence ID" value="NZ_BAAAHB010000017.1"/>
</dbReference>
<keyword evidence="1" id="KW-0732">Signal</keyword>
<dbReference type="EMBL" id="BAAAHB010000017">
    <property type="protein sequence ID" value="GAA0459051.1"/>
    <property type="molecule type" value="Genomic_DNA"/>
</dbReference>
<accession>A0ABN0ZU48</accession>
<dbReference type="Gene3D" id="1.10.101.10">
    <property type="entry name" value="PGBD-like superfamily/PGBD"/>
    <property type="match status" value="1"/>
</dbReference>
<sequence>MRLLKCTAASAALATALLTGATALTTASAADMEGVQCSYDIRTTPPTVHLGSRGATVREAQCLLDFWGYGPNFEDAEDGEVAGVFGVRTERATVLFQEKRGLKPTGVVGPETWAELRHS</sequence>
<evidence type="ECO:0000313" key="4">
    <source>
        <dbReference type="Proteomes" id="UP001499895"/>
    </source>
</evidence>
<gene>
    <name evidence="3" type="ORF">GCM10009544_22020</name>
</gene>
<protein>
    <recommendedName>
        <fullName evidence="2">Peptidoglycan binding-like domain-containing protein</fullName>
    </recommendedName>
</protein>
<dbReference type="InterPro" id="IPR036365">
    <property type="entry name" value="PGBD-like_sf"/>
</dbReference>
<organism evidence="3 4">
    <name type="scientific">Streptomyces stramineus</name>
    <dbReference type="NCBI Taxonomy" id="173861"/>
    <lineage>
        <taxon>Bacteria</taxon>
        <taxon>Bacillati</taxon>
        <taxon>Actinomycetota</taxon>
        <taxon>Actinomycetes</taxon>
        <taxon>Kitasatosporales</taxon>
        <taxon>Streptomycetaceae</taxon>
        <taxon>Streptomyces</taxon>
    </lineage>
</organism>
<reference evidence="3 4" key="1">
    <citation type="journal article" date="2019" name="Int. J. Syst. Evol. Microbiol.">
        <title>The Global Catalogue of Microorganisms (GCM) 10K type strain sequencing project: providing services to taxonomists for standard genome sequencing and annotation.</title>
        <authorList>
            <consortium name="The Broad Institute Genomics Platform"/>
            <consortium name="The Broad Institute Genome Sequencing Center for Infectious Disease"/>
            <person name="Wu L."/>
            <person name="Ma J."/>
        </authorList>
    </citation>
    <scope>NUCLEOTIDE SEQUENCE [LARGE SCALE GENOMIC DNA]</scope>
    <source>
        <strain evidence="3 4">JCM 10649</strain>
    </source>
</reference>
<dbReference type="InterPro" id="IPR002477">
    <property type="entry name" value="Peptidoglycan-bd-like"/>
</dbReference>
<dbReference type="SUPFAM" id="SSF47090">
    <property type="entry name" value="PGBD-like"/>
    <property type="match status" value="1"/>
</dbReference>
<feature type="signal peptide" evidence="1">
    <location>
        <begin position="1"/>
        <end position="29"/>
    </location>
</feature>